<reference evidence="2" key="2">
    <citation type="journal article" date="2023" name="IMA Fungus">
        <title>Comparative genomic study of the Penicillium genus elucidates a diverse pangenome and 15 lateral gene transfer events.</title>
        <authorList>
            <person name="Petersen C."/>
            <person name="Sorensen T."/>
            <person name="Nielsen M.R."/>
            <person name="Sondergaard T.E."/>
            <person name="Sorensen J.L."/>
            <person name="Fitzpatrick D.A."/>
            <person name="Frisvad J.C."/>
            <person name="Nielsen K.L."/>
        </authorList>
    </citation>
    <scope>NUCLEOTIDE SEQUENCE</scope>
    <source>
        <strain evidence="2">IBT 35675</strain>
    </source>
</reference>
<feature type="region of interest" description="Disordered" evidence="1">
    <location>
        <begin position="317"/>
        <end position="362"/>
    </location>
</feature>
<gene>
    <name evidence="2" type="ORF">N7541_008216</name>
</gene>
<dbReference type="Proteomes" id="UP001148299">
    <property type="component" value="Unassembled WGS sequence"/>
</dbReference>
<proteinExistence type="predicted"/>
<dbReference type="EMBL" id="JAPZBR010000006">
    <property type="protein sequence ID" value="KAJ5350489.1"/>
    <property type="molecule type" value="Genomic_DNA"/>
</dbReference>
<evidence type="ECO:0000256" key="1">
    <source>
        <dbReference type="SAM" id="MobiDB-lite"/>
    </source>
</evidence>
<protein>
    <recommendedName>
        <fullName evidence="4">Integrase zinc-binding domain-containing protein</fullName>
    </recommendedName>
</protein>
<evidence type="ECO:0000313" key="2">
    <source>
        <dbReference type="EMBL" id="KAJ5350489.1"/>
    </source>
</evidence>
<reference evidence="2" key="1">
    <citation type="submission" date="2022-12" db="EMBL/GenBank/DDBJ databases">
        <authorList>
            <person name="Petersen C."/>
        </authorList>
    </citation>
    <scope>NUCLEOTIDE SEQUENCE</scope>
    <source>
        <strain evidence="2">IBT 35675</strain>
    </source>
</reference>
<evidence type="ECO:0000313" key="3">
    <source>
        <dbReference type="Proteomes" id="UP001148299"/>
    </source>
</evidence>
<evidence type="ECO:0008006" key="4">
    <source>
        <dbReference type="Google" id="ProtNLM"/>
    </source>
</evidence>
<feature type="region of interest" description="Disordered" evidence="1">
    <location>
        <begin position="38"/>
        <end position="58"/>
    </location>
</feature>
<name>A0A9W9R0W8_PENBR</name>
<organism evidence="2 3">
    <name type="scientific">Penicillium brevicompactum</name>
    <dbReference type="NCBI Taxonomy" id="5074"/>
    <lineage>
        <taxon>Eukaryota</taxon>
        <taxon>Fungi</taxon>
        <taxon>Dikarya</taxon>
        <taxon>Ascomycota</taxon>
        <taxon>Pezizomycotina</taxon>
        <taxon>Eurotiomycetes</taxon>
        <taxon>Eurotiomycetidae</taxon>
        <taxon>Eurotiales</taxon>
        <taxon>Aspergillaceae</taxon>
        <taxon>Penicillium</taxon>
    </lineage>
</organism>
<accession>A0A9W9R0W8</accession>
<dbReference type="AlphaFoldDB" id="A0A9W9R0W8"/>
<comment type="caution">
    <text evidence="2">The sequence shown here is derived from an EMBL/GenBank/DDBJ whole genome shotgun (WGS) entry which is preliminary data.</text>
</comment>
<sequence length="442" mass="49484">MSSFARRNEGNDAYLMNHQMAVPGSYGQPENHDFKQEAHDFSTHGSGSYHFPQHSFNPYGSQFGQPYGPHPSLSPGIQHLQYSSEHSIPSMTTPDDPRLHHSPQYVTQSRYLQASRYLPRDPLGDTEIESQESRNEATLLSEAVVPPLSGFPDVKEFDQLMQNYVEDLSIKKQDKALIYAKRARNIRTVLIDPKDTAVESAQFRYKLSKTSLDENALLTTSDSGSRKCSNYKQWGLEHRMANLSPFGRNCSKFSPRPISNASMVAVTRLLPRSGGSIHGKERCNIYAKGTLLTQLTRVPKELISRFVKICPTCQVRRGGSRLTPPNSRRSSPRLDMVPRSPKLPSPPISRRESNFSGQMPLDRTPDFFGHLHGHNGWLDSHQSVQGRSTLGNGVRSYQSSMGNLSHSIANTLDPFSADLSIPPSQLSYTGYVPTHTPSQREF</sequence>
<keyword evidence="3" id="KW-1185">Reference proteome</keyword>